<evidence type="ECO:0000313" key="2">
    <source>
        <dbReference type="EMBL" id="USD22885.1"/>
    </source>
</evidence>
<keyword evidence="1" id="KW-0732">Signal</keyword>
<proteinExistence type="predicted"/>
<evidence type="ECO:0008006" key="4">
    <source>
        <dbReference type="Google" id="ProtNLM"/>
    </source>
</evidence>
<sequence>MRYLLTIISTLLLIPTASGQEAITGVLEEEVSENFKTGKIDHRFSIKDENTGQYYFIDAKEIKKKGMRSGERVRIRGEKQERRRLHIKETERIIYEE</sequence>
<gene>
    <name evidence="2" type="ORF">MJO52_07020</name>
</gene>
<protein>
    <recommendedName>
        <fullName evidence="4">DUF5666 domain-containing protein</fullName>
    </recommendedName>
</protein>
<feature type="signal peptide" evidence="1">
    <location>
        <begin position="1"/>
        <end position="19"/>
    </location>
</feature>
<keyword evidence="3" id="KW-1185">Reference proteome</keyword>
<dbReference type="RefSeq" id="WP_252085238.1">
    <property type="nucleotide sequence ID" value="NZ_CP092418.1"/>
</dbReference>
<dbReference type="Proteomes" id="UP001055658">
    <property type="component" value="Chromosome"/>
</dbReference>
<dbReference type="EMBL" id="CP092418">
    <property type="protein sequence ID" value="USD22885.1"/>
    <property type="molecule type" value="Genomic_DNA"/>
</dbReference>
<organism evidence="2 3">
    <name type="scientific">Microbulbifer variabilis</name>
    <dbReference type="NCBI Taxonomy" id="266805"/>
    <lineage>
        <taxon>Bacteria</taxon>
        <taxon>Pseudomonadati</taxon>
        <taxon>Pseudomonadota</taxon>
        <taxon>Gammaproteobacteria</taxon>
        <taxon>Cellvibrionales</taxon>
        <taxon>Microbulbiferaceae</taxon>
        <taxon>Microbulbifer</taxon>
    </lineage>
</organism>
<name>A0ABY4VEZ2_9GAMM</name>
<reference evidence="2" key="1">
    <citation type="submission" date="2022-02" db="EMBL/GenBank/DDBJ databases">
        <title>Coral-associated bacteria.</title>
        <authorList>
            <person name="Tang K."/>
            <person name="Wang X."/>
        </authorList>
    </citation>
    <scope>NUCLEOTIDE SEQUENCE</scope>
    <source>
        <strain evidence="2">SCSIO 43006</strain>
    </source>
</reference>
<feature type="chain" id="PRO_5045857761" description="DUF5666 domain-containing protein" evidence="1">
    <location>
        <begin position="20"/>
        <end position="97"/>
    </location>
</feature>
<accession>A0ABY4VEZ2</accession>
<evidence type="ECO:0000256" key="1">
    <source>
        <dbReference type="SAM" id="SignalP"/>
    </source>
</evidence>
<evidence type="ECO:0000313" key="3">
    <source>
        <dbReference type="Proteomes" id="UP001055658"/>
    </source>
</evidence>